<dbReference type="SUPFAM" id="SSF51905">
    <property type="entry name" value="FAD/NAD(P)-binding domain"/>
    <property type="match status" value="1"/>
</dbReference>
<reference evidence="7" key="1">
    <citation type="journal article" date="2020" name="Stud. Mycol.">
        <title>101 Dothideomycetes genomes: a test case for predicting lifestyles and emergence of pathogens.</title>
        <authorList>
            <person name="Haridas S."/>
            <person name="Albert R."/>
            <person name="Binder M."/>
            <person name="Bloem J."/>
            <person name="Labutti K."/>
            <person name="Salamov A."/>
            <person name="Andreopoulos B."/>
            <person name="Baker S."/>
            <person name="Barry K."/>
            <person name="Bills G."/>
            <person name="Bluhm B."/>
            <person name="Cannon C."/>
            <person name="Castanera R."/>
            <person name="Culley D."/>
            <person name="Daum C."/>
            <person name="Ezra D."/>
            <person name="Gonzalez J."/>
            <person name="Henrissat B."/>
            <person name="Kuo A."/>
            <person name="Liang C."/>
            <person name="Lipzen A."/>
            <person name="Lutzoni F."/>
            <person name="Magnuson J."/>
            <person name="Mondo S."/>
            <person name="Nolan M."/>
            <person name="Ohm R."/>
            <person name="Pangilinan J."/>
            <person name="Park H.-J."/>
            <person name="Ramirez L."/>
            <person name="Alfaro M."/>
            <person name="Sun H."/>
            <person name="Tritt A."/>
            <person name="Yoshinaga Y."/>
            <person name="Zwiers L.-H."/>
            <person name="Turgeon B."/>
            <person name="Goodwin S."/>
            <person name="Spatafora J."/>
            <person name="Crous P."/>
            <person name="Grigoriev I."/>
        </authorList>
    </citation>
    <scope>NUCLEOTIDE SEQUENCE</scope>
    <source>
        <strain evidence="7">CBS 115976</strain>
    </source>
</reference>
<dbReference type="GO" id="GO:0016709">
    <property type="term" value="F:oxidoreductase activity, acting on paired donors, with incorporation or reduction of molecular oxygen, NAD(P)H as one donor, and incorporation of one atom of oxygen"/>
    <property type="evidence" value="ECO:0007669"/>
    <property type="project" value="UniProtKB-ARBA"/>
</dbReference>
<dbReference type="Pfam" id="PF07976">
    <property type="entry name" value="Phe_hydrox_dim"/>
    <property type="match status" value="1"/>
</dbReference>
<protein>
    <submittedName>
        <fullName evidence="7">Putative phenol 2-monooxygenase</fullName>
    </submittedName>
</protein>
<dbReference type="InterPro" id="IPR036249">
    <property type="entry name" value="Thioredoxin-like_sf"/>
</dbReference>
<evidence type="ECO:0000259" key="6">
    <source>
        <dbReference type="Pfam" id="PF07976"/>
    </source>
</evidence>
<dbReference type="InterPro" id="IPR050641">
    <property type="entry name" value="RIFMO-like"/>
</dbReference>
<evidence type="ECO:0000313" key="8">
    <source>
        <dbReference type="Proteomes" id="UP000799302"/>
    </source>
</evidence>
<dbReference type="Gene3D" id="3.40.30.20">
    <property type="match status" value="1"/>
</dbReference>
<dbReference type="InterPro" id="IPR012941">
    <property type="entry name" value="Phe_hydrox_C_dim_dom"/>
</dbReference>
<evidence type="ECO:0000313" key="7">
    <source>
        <dbReference type="EMBL" id="KAF2665988.1"/>
    </source>
</evidence>
<keyword evidence="4" id="KW-0560">Oxidoreductase</keyword>
<dbReference type="SUPFAM" id="SSF52833">
    <property type="entry name" value="Thioredoxin-like"/>
    <property type="match status" value="1"/>
</dbReference>
<evidence type="ECO:0000256" key="2">
    <source>
        <dbReference type="ARBA" id="ARBA00022630"/>
    </source>
</evidence>
<dbReference type="InterPro" id="IPR036188">
    <property type="entry name" value="FAD/NAD-bd_sf"/>
</dbReference>
<keyword evidence="8" id="KW-1185">Reference proteome</keyword>
<evidence type="ECO:0000256" key="3">
    <source>
        <dbReference type="ARBA" id="ARBA00022827"/>
    </source>
</evidence>
<evidence type="ECO:0000259" key="5">
    <source>
        <dbReference type="Pfam" id="PF01494"/>
    </source>
</evidence>
<dbReference type="PANTHER" id="PTHR43004:SF10">
    <property type="entry name" value="2-MONOOXYGENASE, PUTATIVE (AFU_ORTHOLOGUE AFUA_6G11480)-RELATED"/>
    <property type="match status" value="1"/>
</dbReference>
<dbReference type="AlphaFoldDB" id="A0A6A6U4D2"/>
<evidence type="ECO:0000256" key="1">
    <source>
        <dbReference type="ARBA" id="ARBA00007801"/>
    </source>
</evidence>
<dbReference type="NCBIfam" id="NF006144">
    <property type="entry name" value="PRK08294.1"/>
    <property type="match status" value="1"/>
</dbReference>
<feature type="domain" description="FAD-binding" evidence="5">
    <location>
        <begin position="4"/>
        <end position="353"/>
    </location>
</feature>
<dbReference type="InterPro" id="IPR038220">
    <property type="entry name" value="PHOX_C_sf"/>
</dbReference>
<sequence>METQTDVIIVGSGSAGLCAGLWLSRLGIDFRILEKRTGPLNTGQADGVQCRTVEVFESFGLDGELTKDAYWVNETVFWSGEDSIQRVRRTADTPPGISWQPHVILNQARLNEILIKEMKQPIEYGVAVKDVRIDYDVESWDQNARPVTATAIDASGKEVIYKAKYLLGCDGAHSTVRKALGYDMIGDTSDAVWGVMDIFPRTDFPDIRKKTSIRSAAGNLIIIPREGGRMVRFYIEMPKGTDAQVVKLEDLQAKAKQIFSQFPIEFAHTHWYSAYSIGQRLASNFSKADRVFLTGDACHTHSPKAGQGMNLSLQDGYNIGWKLAAVLRGEAGAALLKTYTQERGQTAKDLIDFDRELTTILVANEGQDPNKSSSEYSDHFIKSLKYTAGLTTTYPDSVITNAKGSTQALALNVTVGMRFPSAQVVRYCDARAMQLSRALPSDGRWRLMVFAGDITNSICASRLRALDHFLRSPGSPIIAFMKEFDYFDSTIEPILVLSGDRVALEDQNAHIPKTFTPINGEHDMRDLSKVYIDDHSYNNGHGYAYDNLGIDQYQGAIVVVRPDQYVAMVTHLGDYAGLRRFFGGAM</sequence>
<dbReference type="CDD" id="cd02979">
    <property type="entry name" value="PHOX_C"/>
    <property type="match status" value="1"/>
</dbReference>
<gene>
    <name evidence="7" type="ORF">BT63DRAFT_46135</name>
</gene>
<dbReference type="OrthoDB" id="1716816at2759"/>
<comment type="similarity">
    <text evidence="1">Belongs to the PheA/TfdB FAD monooxygenase family.</text>
</comment>
<dbReference type="GO" id="GO:0071949">
    <property type="term" value="F:FAD binding"/>
    <property type="evidence" value="ECO:0007669"/>
    <property type="project" value="InterPro"/>
</dbReference>
<organism evidence="7 8">
    <name type="scientific">Microthyrium microscopicum</name>
    <dbReference type="NCBI Taxonomy" id="703497"/>
    <lineage>
        <taxon>Eukaryota</taxon>
        <taxon>Fungi</taxon>
        <taxon>Dikarya</taxon>
        <taxon>Ascomycota</taxon>
        <taxon>Pezizomycotina</taxon>
        <taxon>Dothideomycetes</taxon>
        <taxon>Dothideomycetes incertae sedis</taxon>
        <taxon>Microthyriales</taxon>
        <taxon>Microthyriaceae</taxon>
        <taxon>Microthyrium</taxon>
    </lineage>
</organism>
<keyword evidence="2" id="KW-0285">Flavoprotein</keyword>
<dbReference type="InterPro" id="IPR002938">
    <property type="entry name" value="FAD-bd"/>
</dbReference>
<feature type="domain" description="Phenol hydroxylase-like C-terminal dimerisation" evidence="6">
    <location>
        <begin position="393"/>
        <end position="586"/>
    </location>
</feature>
<dbReference type="EMBL" id="MU004239">
    <property type="protein sequence ID" value="KAF2665988.1"/>
    <property type="molecule type" value="Genomic_DNA"/>
</dbReference>
<keyword evidence="7" id="KW-0503">Monooxygenase</keyword>
<dbReference type="Proteomes" id="UP000799302">
    <property type="component" value="Unassembled WGS sequence"/>
</dbReference>
<accession>A0A6A6U4D2</accession>
<evidence type="ECO:0000256" key="4">
    <source>
        <dbReference type="ARBA" id="ARBA00023002"/>
    </source>
</evidence>
<dbReference type="PANTHER" id="PTHR43004">
    <property type="entry name" value="TRK SYSTEM POTASSIUM UPTAKE PROTEIN"/>
    <property type="match status" value="1"/>
</dbReference>
<dbReference type="Gene3D" id="3.50.50.60">
    <property type="entry name" value="FAD/NAD(P)-binding domain"/>
    <property type="match status" value="1"/>
</dbReference>
<dbReference type="PRINTS" id="PR00420">
    <property type="entry name" value="RNGMNOXGNASE"/>
</dbReference>
<proteinExistence type="inferred from homology"/>
<name>A0A6A6U4D2_9PEZI</name>
<keyword evidence="3" id="KW-0274">FAD</keyword>
<dbReference type="Pfam" id="PF01494">
    <property type="entry name" value="FAD_binding_3"/>
    <property type="match status" value="1"/>
</dbReference>
<dbReference type="SUPFAM" id="SSF54373">
    <property type="entry name" value="FAD-linked reductases, C-terminal domain"/>
    <property type="match status" value="1"/>
</dbReference>
<dbReference type="Gene3D" id="3.30.9.10">
    <property type="entry name" value="D-Amino Acid Oxidase, subunit A, domain 2"/>
    <property type="match status" value="1"/>
</dbReference>